<keyword evidence="2" id="KW-1185">Reference proteome</keyword>
<organism evidence="1 2">
    <name type="scientific">Candidatus Epulonipiscium fishelsonii</name>
    <dbReference type="NCBI Taxonomy" id="77094"/>
    <lineage>
        <taxon>Bacteria</taxon>
        <taxon>Bacillati</taxon>
        <taxon>Bacillota</taxon>
        <taxon>Clostridia</taxon>
        <taxon>Lachnospirales</taxon>
        <taxon>Lachnospiraceae</taxon>
        <taxon>Candidatus Epulonipiscium</taxon>
    </lineage>
</organism>
<sequence length="298" mass="33699">MDGILNILKPKGFTSHDVVAKCRGILKIKKIGHTGTLDPDAWGVLPICIGKATKVVSYLTDVDKCYQAEVILGVNTTTEDITGEIVETFPVNVTKEQIQNVVDSFIGEYTQVPPMYSAIKINGVRLYELARKGITIERPARTVYIYNCEIIEWISENRFKINVHCSKGTYIRTLCTDIGKKLGCGAHMGDLVRTKVGRFILADSITLEELQDLVINLNKKGAEINQLYKIEELFEDYPILTVKQTASKRLYNGNFLSLEDINEELPLDKKLRIYDANDKFIGLYNIQDDIIKPEKMFL</sequence>
<dbReference type="EMBL" id="LJDB01000016">
    <property type="protein sequence ID" value="ONI42268.1"/>
    <property type="molecule type" value="Genomic_DNA"/>
</dbReference>
<evidence type="ECO:0000313" key="1">
    <source>
        <dbReference type="EMBL" id="ONI42268.1"/>
    </source>
</evidence>
<name>A0ACC8XFS8_9FIRM</name>
<dbReference type="Proteomes" id="UP000188605">
    <property type="component" value="Unassembled WGS sequence"/>
</dbReference>
<accession>A0ACC8XFS8</accession>
<proteinExistence type="predicted"/>
<protein>
    <submittedName>
        <fullName evidence="1">tRNA pseudouridine(55) synthase TruB</fullName>
    </submittedName>
</protein>
<gene>
    <name evidence="1" type="ORF">AN396_02105</name>
</gene>
<comment type="caution">
    <text evidence="1">The sequence shown here is derived from an EMBL/GenBank/DDBJ whole genome shotgun (WGS) entry which is preliminary data.</text>
</comment>
<reference evidence="1" key="1">
    <citation type="submission" date="2016-08" db="EMBL/GenBank/DDBJ databases">
        <authorList>
            <person name="Ngugi D.K."/>
            <person name="Miyake S."/>
            <person name="Stingl U."/>
        </authorList>
    </citation>
    <scope>NUCLEOTIDE SEQUENCE</scope>
    <source>
        <strain evidence="1">SCG-B11WGA-EpuloA1</strain>
    </source>
</reference>
<evidence type="ECO:0000313" key="2">
    <source>
        <dbReference type="Proteomes" id="UP000188605"/>
    </source>
</evidence>